<dbReference type="Proteomes" id="UP000824219">
    <property type="component" value="Linkage Group LG23"/>
</dbReference>
<keyword evidence="2" id="KW-1185">Reference proteome</keyword>
<evidence type="ECO:0000313" key="2">
    <source>
        <dbReference type="Proteomes" id="UP000824219"/>
    </source>
</evidence>
<dbReference type="EMBL" id="JAHKSW010000023">
    <property type="protein sequence ID" value="KAG7317947.1"/>
    <property type="molecule type" value="Genomic_DNA"/>
</dbReference>
<dbReference type="AlphaFoldDB" id="A0A9D3SBI0"/>
<accession>A0A9D3SBI0</accession>
<name>A0A9D3SBI0_9TELE</name>
<sequence>MGVKRESYQPIQKIAETLRSDWFPASSTSSHVSSSHPICQADLRGKLRKKKERKKKTRKEFNSCFLLLGFLFKLHRQTRSCSNFLKNFGNQS</sequence>
<proteinExistence type="predicted"/>
<comment type="caution">
    <text evidence="1">The sequence shown here is derived from an EMBL/GenBank/DDBJ whole genome shotgun (WGS) entry which is preliminary data.</text>
</comment>
<evidence type="ECO:0000313" key="1">
    <source>
        <dbReference type="EMBL" id="KAG7317947.1"/>
    </source>
</evidence>
<gene>
    <name evidence="1" type="ORF">KOW79_018982</name>
</gene>
<reference evidence="1 2" key="1">
    <citation type="submission" date="2021-06" db="EMBL/GenBank/DDBJ databases">
        <title>Chromosome-level genome assembly of the red-tail catfish (Hemibagrus wyckioides).</title>
        <authorList>
            <person name="Shao F."/>
        </authorList>
    </citation>
    <scope>NUCLEOTIDE SEQUENCE [LARGE SCALE GENOMIC DNA]</scope>
    <source>
        <strain evidence="1">EC202008001</strain>
        <tissue evidence="1">Blood</tissue>
    </source>
</reference>
<organism evidence="1 2">
    <name type="scientific">Hemibagrus wyckioides</name>
    <dbReference type="NCBI Taxonomy" id="337641"/>
    <lineage>
        <taxon>Eukaryota</taxon>
        <taxon>Metazoa</taxon>
        <taxon>Chordata</taxon>
        <taxon>Craniata</taxon>
        <taxon>Vertebrata</taxon>
        <taxon>Euteleostomi</taxon>
        <taxon>Actinopterygii</taxon>
        <taxon>Neopterygii</taxon>
        <taxon>Teleostei</taxon>
        <taxon>Ostariophysi</taxon>
        <taxon>Siluriformes</taxon>
        <taxon>Bagridae</taxon>
        <taxon>Hemibagrus</taxon>
    </lineage>
</organism>
<protein>
    <submittedName>
        <fullName evidence="1">Uncharacterized protein</fullName>
    </submittedName>
</protein>